<feature type="active site" description="Proton acceptor" evidence="5">
    <location>
        <position position="423"/>
    </location>
</feature>
<evidence type="ECO:0000256" key="8">
    <source>
        <dbReference type="RuleBase" id="RU362131"/>
    </source>
</evidence>
<name>A0A7S1EZ40_NOCSC</name>
<feature type="binding site" evidence="6">
    <location>
        <position position="192"/>
    </location>
    <ligand>
        <name>Mg(2+)</name>
        <dbReference type="ChEBI" id="CHEBI:18420"/>
        <label>1</label>
    </ligand>
</feature>
<dbReference type="GO" id="GO:0046872">
    <property type="term" value="F:metal ion binding"/>
    <property type="evidence" value="ECO:0007669"/>
    <property type="project" value="UniProtKB-KW"/>
</dbReference>
<keyword evidence="4 6" id="KW-0460">Magnesium</keyword>
<feature type="active site" description="Proton donor/acceptor" evidence="5">
    <location>
        <position position="313"/>
    </location>
</feature>
<organism evidence="11">
    <name type="scientific">Noctiluca scintillans</name>
    <name type="common">Sea sparkle</name>
    <name type="synonym">Red tide dinoflagellate</name>
    <dbReference type="NCBI Taxonomy" id="2966"/>
    <lineage>
        <taxon>Eukaryota</taxon>
        <taxon>Sar</taxon>
        <taxon>Alveolata</taxon>
        <taxon>Dinophyceae</taxon>
        <taxon>Noctilucales</taxon>
        <taxon>Noctilucaceae</taxon>
        <taxon>Noctiluca</taxon>
    </lineage>
</organism>
<dbReference type="AlphaFoldDB" id="A0A7S1EZ40"/>
<dbReference type="GO" id="GO:0008081">
    <property type="term" value="F:phosphoric diester hydrolase activity"/>
    <property type="evidence" value="ECO:0007669"/>
    <property type="project" value="TreeGrafter"/>
</dbReference>
<feature type="binding site" evidence="6">
    <location>
        <position position="315"/>
    </location>
    <ligand>
        <name>Mg(2+)</name>
        <dbReference type="ChEBI" id="CHEBI:18420"/>
        <label>1</label>
    </ligand>
</feature>
<feature type="active site" evidence="5">
    <location>
        <position position="273"/>
    </location>
</feature>
<evidence type="ECO:0000256" key="2">
    <source>
        <dbReference type="ARBA" id="ARBA00022723"/>
    </source>
</evidence>
<dbReference type="NCBIfam" id="TIGR00633">
    <property type="entry name" value="xth"/>
    <property type="match status" value="1"/>
</dbReference>
<dbReference type="Pfam" id="PF03372">
    <property type="entry name" value="Exo_endo_phos"/>
    <property type="match status" value="1"/>
</dbReference>
<dbReference type="Gene3D" id="3.60.10.10">
    <property type="entry name" value="Endonuclease/exonuclease/phosphatase"/>
    <property type="match status" value="1"/>
</dbReference>
<feature type="binding site" evidence="6">
    <location>
        <position position="313"/>
    </location>
    <ligand>
        <name>Mg(2+)</name>
        <dbReference type="ChEBI" id="CHEBI:18420"/>
        <label>1</label>
    </ligand>
</feature>
<evidence type="ECO:0000256" key="7">
    <source>
        <dbReference type="PIRSR" id="PIRSR604808-3"/>
    </source>
</evidence>
<dbReference type="EC" id="3.1.-.-" evidence="8"/>
<keyword evidence="3" id="KW-0378">Hydrolase</keyword>
<dbReference type="CDD" id="cd09087">
    <property type="entry name" value="Ape1-like_AP-endo"/>
    <property type="match status" value="1"/>
</dbReference>
<evidence type="ECO:0000256" key="6">
    <source>
        <dbReference type="PIRSR" id="PIRSR604808-2"/>
    </source>
</evidence>
<evidence type="ECO:0000256" key="3">
    <source>
        <dbReference type="ARBA" id="ARBA00022801"/>
    </source>
</evidence>
<feature type="region of interest" description="Disordered" evidence="9">
    <location>
        <begin position="1"/>
        <end position="150"/>
    </location>
</feature>
<keyword evidence="8" id="KW-0234">DNA repair</keyword>
<evidence type="ECO:0000259" key="10">
    <source>
        <dbReference type="Pfam" id="PF03372"/>
    </source>
</evidence>
<evidence type="ECO:0000256" key="5">
    <source>
        <dbReference type="PIRSR" id="PIRSR604808-1"/>
    </source>
</evidence>
<evidence type="ECO:0000256" key="9">
    <source>
        <dbReference type="SAM" id="MobiDB-lite"/>
    </source>
</evidence>
<keyword evidence="8" id="KW-0227">DNA damage</keyword>
<dbReference type="EMBL" id="HBFQ01010181">
    <property type="protein sequence ID" value="CAD8832780.1"/>
    <property type="molecule type" value="Transcribed_RNA"/>
</dbReference>
<dbReference type="PANTHER" id="PTHR22748">
    <property type="entry name" value="AP ENDONUCLEASE"/>
    <property type="match status" value="1"/>
</dbReference>
<feature type="domain" description="Endonuclease/exonuclease/phosphatase" evidence="10">
    <location>
        <begin position="158"/>
        <end position="400"/>
    </location>
</feature>
<dbReference type="GO" id="GO:0008311">
    <property type="term" value="F:double-stranded DNA 3'-5' DNA exonuclease activity"/>
    <property type="evidence" value="ECO:0007669"/>
    <property type="project" value="TreeGrafter"/>
</dbReference>
<dbReference type="PANTHER" id="PTHR22748:SF6">
    <property type="entry name" value="DNA-(APURINIC OR APYRIMIDINIC SITE) ENDONUCLEASE"/>
    <property type="match status" value="1"/>
</dbReference>
<dbReference type="SUPFAM" id="SSF56219">
    <property type="entry name" value="DNase I-like"/>
    <property type="match status" value="1"/>
</dbReference>
<evidence type="ECO:0000313" key="11">
    <source>
        <dbReference type="EMBL" id="CAD8832780.1"/>
    </source>
</evidence>
<dbReference type="InterPro" id="IPR005135">
    <property type="entry name" value="Endo/exonuclease/phosphatase"/>
</dbReference>
<evidence type="ECO:0000256" key="1">
    <source>
        <dbReference type="ARBA" id="ARBA00007092"/>
    </source>
</evidence>
<feature type="site" description="Important for catalytic activity" evidence="7">
    <location>
        <position position="387"/>
    </location>
</feature>
<feature type="binding site" evidence="6">
    <location>
        <position position="161"/>
    </location>
    <ligand>
        <name>Mg(2+)</name>
        <dbReference type="ChEBI" id="CHEBI:18420"/>
        <label>1</label>
    </ligand>
</feature>
<keyword evidence="2 6" id="KW-0479">Metal-binding</keyword>
<sequence>MDCDSGPTPPPAQMGKGALESHVTAAEVVTPTKPRKQNSQVASSKEGVDDSGPSKGMKRKAKTNSDASLDEIPPEGKVQDGKAPKGKGKGRGKGGSASKTSLDESPNGELDAEKPGKRVKKPKPEGPYTKYKESGEPIPEPVMSRGQASASGNAVKVISWNVGGLRAVLRNRAADLSALVEKEAPDVLGILETKLQEDGVEAATKDLLAALPDYTVVAAHCSTKKKGYSGVAVLLRKGCPQPLKVEPEDLPSALGEGRLVTVEFAAFFVVFAYVPNSGDGLKRLDERIDQWDAQLLARIKALTAKKPTLLIGDLNVAHLDEDIWNVEAPHIAKSAGTTPQERSSFAKLLDAGFVDGFRHLNQDVLGAFTYWSVRAGNRPKNRGLRLDYAIVSKDMISKSPDAEGTPSLADAFHAADFAPGGDHCPVGAVVVW</sequence>
<evidence type="ECO:0000256" key="4">
    <source>
        <dbReference type="ARBA" id="ARBA00022842"/>
    </source>
</evidence>
<comment type="similarity">
    <text evidence="1 8">Belongs to the DNA repair enzymes AP/ExoA family.</text>
</comment>
<reference evidence="11" key="1">
    <citation type="submission" date="2021-01" db="EMBL/GenBank/DDBJ databases">
        <authorList>
            <person name="Corre E."/>
            <person name="Pelletier E."/>
            <person name="Niang G."/>
            <person name="Scheremetjew M."/>
            <person name="Finn R."/>
            <person name="Kale V."/>
            <person name="Holt S."/>
            <person name="Cochrane G."/>
            <person name="Meng A."/>
            <person name="Brown T."/>
            <person name="Cohen L."/>
        </authorList>
    </citation>
    <scope>NUCLEOTIDE SEQUENCE</scope>
</reference>
<keyword evidence="6" id="KW-0464">Manganese</keyword>
<feature type="binding site" evidence="6">
    <location>
        <position position="422"/>
    </location>
    <ligand>
        <name>Mg(2+)</name>
        <dbReference type="ChEBI" id="CHEBI:18420"/>
        <label>1</label>
    </ligand>
</feature>
<protein>
    <recommendedName>
        <fullName evidence="8">DNA-(apurinic or apyrimidinic site) endonuclease</fullName>
        <ecNumber evidence="8">3.1.-.-</ecNumber>
    </recommendedName>
</protein>
<comment type="cofactor">
    <cofactor evidence="6 8">
        <name>Mg(2+)</name>
        <dbReference type="ChEBI" id="CHEBI:18420"/>
    </cofactor>
    <cofactor evidence="6 8">
        <name>Mn(2+)</name>
        <dbReference type="ChEBI" id="CHEBI:29035"/>
    </cofactor>
    <text evidence="6 8">Probably binds two magnesium or manganese ions per subunit.</text>
</comment>
<feature type="site" description="Transition state stabilizer" evidence="7">
    <location>
        <position position="315"/>
    </location>
</feature>
<dbReference type="GO" id="GO:0003906">
    <property type="term" value="F:DNA-(apurinic or apyrimidinic site) endonuclease activity"/>
    <property type="evidence" value="ECO:0007669"/>
    <property type="project" value="TreeGrafter"/>
</dbReference>
<dbReference type="GO" id="GO:0005634">
    <property type="term" value="C:nucleus"/>
    <property type="evidence" value="ECO:0007669"/>
    <property type="project" value="TreeGrafter"/>
</dbReference>
<proteinExistence type="inferred from homology"/>
<dbReference type="PROSITE" id="PS51435">
    <property type="entry name" value="AP_NUCLEASE_F1_4"/>
    <property type="match status" value="1"/>
</dbReference>
<dbReference type="InterPro" id="IPR004808">
    <property type="entry name" value="AP_endonuc_1"/>
</dbReference>
<gene>
    <name evidence="11" type="ORF">NSCI0253_LOCUS7128</name>
</gene>
<accession>A0A7S1EZ40</accession>
<feature type="site" description="Interaction with DNA substrate" evidence="7">
    <location>
        <position position="423"/>
    </location>
</feature>
<feature type="binding site" evidence="6">
    <location>
        <position position="423"/>
    </location>
    <ligand>
        <name>Mg(2+)</name>
        <dbReference type="ChEBI" id="CHEBI:18420"/>
        <label>1</label>
    </ligand>
</feature>
<dbReference type="GO" id="GO:0006284">
    <property type="term" value="P:base-excision repair"/>
    <property type="evidence" value="ECO:0007669"/>
    <property type="project" value="TreeGrafter"/>
</dbReference>
<dbReference type="InterPro" id="IPR036691">
    <property type="entry name" value="Endo/exonu/phosph_ase_sf"/>
</dbReference>